<keyword evidence="10" id="KW-0547">Nucleotide-binding</keyword>
<dbReference type="eggNOG" id="COG5002">
    <property type="taxonomic scope" value="Bacteria"/>
</dbReference>
<dbReference type="SUPFAM" id="SSF55874">
    <property type="entry name" value="ATPase domain of HSP90 chaperone/DNA topoisomerase II/histidine kinase"/>
    <property type="match status" value="1"/>
</dbReference>
<feature type="domain" description="Histidine kinase" evidence="23">
    <location>
        <begin position="606"/>
        <end position="827"/>
    </location>
</feature>
<dbReference type="SUPFAM" id="SSF55785">
    <property type="entry name" value="PYP-like sensor domain (PAS domain)"/>
    <property type="match status" value="1"/>
</dbReference>
<comment type="subunit">
    <text evidence="17">At low DSF concentrations, interacts with RpfF.</text>
</comment>
<dbReference type="SUPFAM" id="SSF47384">
    <property type="entry name" value="Homodimeric domain of signal transducing histidine kinase"/>
    <property type="match status" value="1"/>
</dbReference>
<dbReference type="PROSITE" id="PS50109">
    <property type="entry name" value="HIS_KIN"/>
    <property type="match status" value="1"/>
</dbReference>
<dbReference type="Pfam" id="PF13426">
    <property type="entry name" value="PAS_9"/>
    <property type="match status" value="1"/>
</dbReference>
<dbReference type="SUPFAM" id="SSF47226">
    <property type="entry name" value="Histidine-containing phosphotransfer domain, HPT domain"/>
    <property type="match status" value="1"/>
</dbReference>
<dbReference type="CDD" id="cd00130">
    <property type="entry name" value="PAS"/>
    <property type="match status" value="1"/>
</dbReference>
<dbReference type="InterPro" id="IPR036097">
    <property type="entry name" value="HisK_dim/P_sf"/>
</dbReference>
<name>D2R6C6_PIRSD</name>
<dbReference type="Pfam" id="PF00909">
    <property type="entry name" value="Ammonium_transp"/>
    <property type="match status" value="1"/>
</dbReference>
<dbReference type="NCBIfam" id="TIGR00836">
    <property type="entry name" value="amt"/>
    <property type="match status" value="1"/>
</dbReference>
<keyword evidence="13 22" id="KW-1133">Transmembrane helix</keyword>
<feature type="region of interest" description="Disordered" evidence="21">
    <location>
        <begin position="1158"/>
        <end position="1190"/>
    </location>
</feature>
<gene>
    <name evidence="28" type="ordered locus">Psta_0819</name>
</gene>
<keyword evidence="14" id="KW-0902">Two-component regulatory system</keyword>
<evidence type="ECO:0000256" key="18">
    <source>
        <dbReference type="ARBA" id="ARBA00068150"/>
    </source>
</evidence>
<evidence type="ECO:0000256" key="11">
    <source>
        <dbReference type="ARBA" id="ARBA00022777"/>
    </source>
</evidence>
<dbReference type="InterPro" id="IPR024041">
    <property type="entry name" value="NH4_transpt_AmtB-like_dom"/>
</dbReference>
<evidence type="ECO:0000259" key="26">
    <source>
        <dbReference type="PROSITE" id="PS50113"/>
    </source>
</evidence>
<dbReference type="PROSITE" id="PS50110">
    <property type="entry name" value="RESPONSE_REGULATORY"/>
    <property type="match status" value="2"/>
</dbReference>
<dbReference type="SMART" id="SM00387">
    <property type="entry name" value="HATPase_c"/>
    <property type="match status" value="1"/>
</dbReference>
<evidence type="ECO:0000256" key="22">
    <source>
        <dbReference type="SAM" id="Phobius"/>
    </source>
</evidence>
<dbReference type="PROSITE" id="PS50113">
    <property type="entry name" value="PAC"/>
    <property type="match status" value="1"/>
</dbReference>
<evidence type="ECO:0000313" key="29">
    <source>
        <dbReference type="Proteomes" id="UP000001887"/>
    </source>
</evidence>
<feature type="transmembrane region" description="Helical" evidence="22">
    <location>
        <begin position="89"/>
        <end position="113"/>
    </location>
</feature>
<dbReference type="InterPro" id="IPR001789">
    <property type="entry name" value="Sig_transdc_resp-reg_receiver"/>
</dbReference>
<comment type="catalytic activity">
    <reaction evidence="1">
        <text>ATP + protein L-histidine = ADP + protein N-phospho-L-histidine.</text>
        <dbReference type="EC" id="2.7.13.3"/>
    </reaction>
</comment>
<evidence type="ECO:0000256" key="9">
    <source>
        <dbReference type="ARBA" id="ARBA00022692"/>
    </source>
</evidence>
<dbReference type="Pfam" id="PF00072">
    <property type="entry name" value="Response_reg"/>
    <property type="match status" value="2"/>
</dbReference>
<feature type="transmembrane region" description="Helical" evidence="22">
    <location>
        <begin position="201"/>
        <end position="218"/>
    </location>
</feature>
<dbReference type="Gene3D" id="3.30.450.20">
    <property type="entry name" value="PAS domain"/>
    <property type="match status" value="1"/>
</dbReference>
<feature type="modified residue" description="4-aspartylphosphate" evidence="20">
    <location>
        <position position="900"/>
    </location>
</feature>
<feature type="transmembrane region" description="Helical" evidence="22">
    <location>
        <begin position="120"/>
        <end position="141"/>
    </location>
</feature>
<proteinExistence type="inferred from homology"/>
<keyword evidence="15 22" id="KW-0472">Membrane</keyword>
<dbReference type="InterPro" id="IPR003661">
    <property type="entry name" value="HisK_dim/P_dom"/>
</dbReference>
<dbReference type="SUPFAM" id="SSF52172">
    <property type="entry name" value="CheY-like"/>
    <property type="match status" value="2"/>
</dbReference>
<evidence type="ECO:0000256" key="13">
    <source>
        <dbReference type="ARBA" id="ARBA00022989"/>
    </source>
</evidence>
<evidence type="ECO:0000256" key="5">
    <source>
        <dbReference type="ARBA" id="ARBA00022448"/>
    </source>
</evidence>
<dbReference type="eggNOG" id="COG0784">
    <property type="taxonomic scope" value="Bacteria"/>
</dbReference>
<dbReference type="Gene3D" id="3.40.50.2300">
    <property type="match status" value="2"/>
</dbReference>
<dbReference type="PROSITE" id="PS50894">
    <property type="entry name" value="HPT"/>
    <property type="match status" value="1"/>
</dbReference>
<dbReference type="InterPro" id="IPR001905">
    <property type="entry name" value="Ammonium_transpt"/>
</dbReference>
<feature type="transmembrane region" description="Helical" evidence="22">
    <location>
        <begin position="161"/>
        <end position="181"/>
    </location>
</feature>
<dbReference type="Pfam" id="PF00512">
    <property type="entry name" value="HisKA"/>
    <property type="match status" value="1"/>
</dbReference>
<feature type="transmembrane region" description="Helical" evidence="22">
    <location>
        <begin position="230"/>
        <end position="253"/>
    </location>
</feature>
<comment type="similarity">
    <text evidence="3">Belongs to the ammonia transporter channel (TC 1.A.11.2) family.</text>
</comment>
<evidence type="ECO:0000256" key="10">
    <source>
        <dbReference type="ARBA" id="ARBA00022741"/>
    </source>
</evidence>
<dbReference type="FunFam" id="1.10.287.130:FF:000002">
    <property type="entry name" value="Two-component osmosensing histidine kinase"/>
    <property type="match status" value="1"/>
</dbReference>
<evidence type="ECO:0000256" key="21">
    <source>
        <dbReference type="SAM" id="MobiDB-lite"/>
    </source>
</evidence>
<dbReference type="InterPro" id="IPR004358">
    <property type="entry name" value="Sig_transdc_His_kin-like_C"/>
</dbReference>
<feature type="domain" description="HPt" evidence="27">
    <location>
        <begin position="1211"/>
        <end position="1308"/>
    </location>
</feature>
<dbReference type="OrthoDB" id="9762493at2"/>
<feature type="compositionally biased region" description="Low complexity" evidence="21">
    <location>
        <begin position="1162"/>
        <end position="1183"/>
    </location>
</feature>
<feature type="domain" description="PAC" evidence="26">
    <location>
        <begin position="537"/>
        <end position="589"/>
    </location>
</feature>
<evidence type="ECO:0000313" key="28">
    <source>
        <dbReference type="EMBL" id="ADB15504.1"/>
    </source>
</evidence>
<dbReference type="InterPro" id="IPR001610">
    <property type="entry name" value="PAC"/>
</dbReference>
<dbReference type="SUPFAM" id="SSF111352">
    <property type="entry name" value="Ammonium transporter"/>
    <property type="match status" value="1"/>
</dbReference>
<feature type="domain" description="PAS" evidence="25">
    <location>
        <begin position="462"/>
        <end position="500"/>
    </location>
</feature>
<dbReference type="GO" id="GO:0000155">
    <property type="term" value="F:phosphorelay sensor kinase activity"/>
    <property type="evidence" value="ECO:0007669"/>
    <property type="project" value="InterPro"/>
</dbReference>
<evidence type="ECO:0000256" key="1">
    <source>
        <dbReference type="ARBA" id="ARBA00000085"/>
    </source>
</evidence>
<dbReference type="KEGG" id="psl:Psta_0819"/>
<dbReference type="Proteomes" id="UP000001887">
    <property type="component" value="Chromosome"/>
</dbReference>
<dbReference type="Gene3D" id="1.20.120.160">
    <property type="entry name" value="HPT domain"/>
    <property type="match status" value="1"/>
</dbReference>
<keyword evidence="8 28" id="KW-0808">Transferase</keyword>
<accession>D2R6C6</accession>
<dbReference type="SMART" id="SM00448">
    <property type="entry name" value="REC"/>
    <property type="match status" value="2"/>
</dbReference>
<protein>
    <recommendedName>
        <fullName evidence="18">Sensory/regulatory protein RpfC</fullName>
        <ecNumber evidence="4">2.7.13.3</ecNumber>
    </recommendedName>
</protein>
<feature type="transmembrane region" description="Helical" evidence="22">
    <location>
        <begin position="355"/>
        <end position="378"/>
    </location>
</feature>
<dbReference type="InterPro" id="IPR011006">
    <property type="entry name" value="CheY-like_superfamily"/>
</dbReference>
<dbReference type="InterPro" id="IPR008207">
    <property type="entry name" value="Sig_transdc_His_kin_Hpt_dom"/>
</dbReference>
<evidence type="ECO:0000259" key="25">
    <source>
        <dbReference type="PROSITE" id="PS50112"/>
    </source>
</evidence>
<comment type="subcellular location">
    <subcellularLocation>
        <location evidence="2">Cell membrane</location>
        <topology evidence="2">Multi-pass membrane protein</topology>
    </subcellularLocation>
</comment>
<sequence length="1314" mass="141620">MESAPAYANLIWVLVCAALVMFMQAGFCMLETGFSRAKNSINVAIKNLIDFCLSGLIYWAFGFAIMFGSSYFGFFGKSMFLLDGSQTPWLLAIFLFQMMFCSTATTIISGAVAERIRFSAYLLVAMFVSGLIYPVFGHWAWGGGVEGVATGWLAKLGFIDFAGSTVVHSIGGWCALAITLILGPRFGRFTDRTQPMHGHSLALSTLGALTLWFGWFGFNGGSTLAINSSVPIILVNTNLAAAAGGVAALLLAWRCEKLPSVSQGINGVIAGLVGITASCHLVEPMGAVTIGAVSGMIAVLGTYLLERYKIDDVVGAVPVHGMSGAWGTLAVALFVSVDKFPLGNSRIDQIGIQGIGVLCCFAWAFAVPWCVFSVVNYFRPLRTDLHHELQGLNVTEHGASTELIDLLVNMDRQRQRGDFSQPVHVEPHTEVGQIAAEYNRVIDCVNQEIIAREQAIAAARTAEEKFRSIFENAVEGIFQTTPSGEYLSANPKLARIYGFETVADMQTGLQDISRQLYVDPARRAEFCSLLEQTDVVIGFESQVYRADGSIIWISENARAIRDEQGQVKYYEGTVEEITQRKLNADLKAEKEAAVAASQAKSAFLANMSHEIRTPLNGVIGMLELLGTTTLDERQNRYVHIARSSAGTLLGLINDVLDFSKIEAGKLELERVQFDLHSLLEDVAEMFSHRANEKGLELSCRILPGVPTNVYGDPERIRQVLINLVNNAIKFTKQGEVILRAEQQVHSSGVSRMRISVIDTGIGIPADRSSQLFAPFTQVDASTTRKYGGTGLGLAICRQLIELMGGRVGVDSVEGNGSTFWCEVPLEVAQVNTAPRSPVAETLRGLAVLTVDDTDTNLEILHDQLTSWGMRVTAARDGLQALAQLRTAVRSGKKYPLVILDHQMPEMDGLQLAAAIKGDALLRDTNLLMLTSVDQLVDRSKWSSLGLAGVMTKPIRQSRLFDAIAGVLKHQESLPALPDSDSSATLPAPAAPTKPVMLREVASAPAYSRTEGATPQEILAQCGLKLLVAEDNEINQMVTSEILRGSGYACDVVSNGNQAIDALVRGGYALVLMDCQMPELDGFAATKKIRALEQSGSLTHAVQGPMPVVALTANAVYGDRDVCLAAGMNDYTTKPVDRAILLGTIARNLQPVIEKIPLQTSTPPQATQSPAEPSSAASDESTAANPGAPVELPEELGPVIVIPELLSRCACDTGFAGSMLRRFQSRLPEEYARLAEAVKNQDTVPARKMAHTLKGTAANLAAAGVRTAAAQLELALHDERHDESARCLGQLEFEVERCLSHLDTLLAGELAADAT</sequence>
<evidence type="ECO:0000256" key="3">
    <source>
        <dbReference type="ARBA" id="ARBA00005887"/>
    </source>
</evidence>
<dbReference type="EC" id="2.7.13.3" evidence="4"/>
<evidence type="ECO:0000256" key="19">
    <source>
        <dbReference type="PROSITE-ProRule" id="PRU00110"/>
    </source>
</evidence>
<dbReference type="HOGENOM" id="CLU_006070_0_0_0"/>
<evidence type="ECO:0000259" key="27">
    <source>
        <dbReference type="PROSITE" id="PS50894"/>
    </source>
</evidence>
<keyword evidence="16" id="KW-0924">Ammonia transport</keyword>
<dbReference type="GO" id="GO:0005886">
    <property type="term" value="C:plasma membrane"/>
    <property type="evidence" value="ECO:0007669"/>
    <property type="project" value="UniProtKB-SubCell"/>
</dbReference>
<feature type="transmembrane region" description="Helical" evidence="22">
    <location>
        <begin position="48"/>
        <end position="69"/>
    </location>
</feature>
<evidence type="ECO:0000256" key="6">
    <source>
        <dbReference type="ARBA" id="ARBA00022475"/>
    </source>
</evidence>
<dbReference type="STRING" id="530564.Psta_0819"/>
<dbReference type="SMART" id="SM00086">
    <property type="entry name" value="PAC"/>
    <property type="match status" value="1"/>
</dbReference>
<evidence type="ECO:0000256" key="17">
    <source>
        <dbReference type="ARBA" id="ARBA00064003"/>
    </source>
</evidence>
<reference evidence="28 29" key="1">
    <citation type="journal article" date="2009" name="Stand. Genomic Sci.">
        <title>Complete genome sequence of Pirellula staleyi type strain (ATCC 27377).</title>
        <authorList>
            <person name="Clum A."/>
            <person name="Tindall B.J."/>
            <person name="Sikorski J."/>
            <person name="Ivanova N."/>
            <person name="Mavrommatis K."/>
            <person name="Lucas S."/>
            <person name="Glavina del Rio T."/>
            <person name="Nolan M."/>
            <person name="Chen F."/>
            <person name="Tice H."/>
            <person name="Pitluck S."/>
            <person name="Cheng J.F."/>
            <person name="Chertkov O."/>
            <person name="Brettin T."/>
            <person name="Han C."/>
            <person name="Detter J.C."/>
            <person name="Kuske C."/>
            <person name="Bruce D."/>
            <person name="Goodwin L."/>
            <person name="Ovchinikova G."/>
            <person name="Pati A."/>
            <person name="Mikhailova N."/>
            <person name="Chen A."/>
            <person name="Palaniappan K."/>
            <person name="Land M."/>
            <person name="Hauser L."/>
            <person name="Chang Y.J."/>
            <person name="Jeffries C.D."/>
            <person name="Chain P."/>
            <person name="Rohde M."/>
            <person name="Goker M."/>
            <person name="Bristow J."/>
            <person name="Eisen J.A."/>
            <person name="Markowitz V."/>
            <person name="Hugenholtz P."/>
            <person name="Kyrpides N.C."/>
            <person name="Klenk H.P."/>
            <person name="Lapidus A."/>
        </authorList>
    </citation>
    <scope>NUCLEOTIDE SEQUENCE [LARGE SCALE GENOMIC DNA]</scope>
    <source>
        <strain evidence="29">ATCC 27377 / DSM 6068 / ICPB 4128</strain>
    </source>
</reference>
<evidence type="ECO:0000256" key="14">
    <source>
        <dbReference type="ARBA" id="ARBA00023012"/>
    </source>
</evidence>
<dbReference type="EMBL" id="CP001848">
    <property type="protein sequence ID" value="ADB15504.1"/>
    <property type="molecule type" value="Genomic_DNA"/>
</dbReference>
<feature type="domain" description="Response regulatory" evidence="24">
    <location>
        <begin position="846"/>
        <end position="967"/>
    </location>
</feature>
<dbReference type="PROSITE" id="PS50112">
    <property type="entry name" value="PAS"/>
    <property type="match status" value="1"/>
</dbReference>
<dbReference type="PANTHER" id="PTHR45339:SF1">
    <property type="entry name" value="HYBRID SIGNAL TRANSDUCTION HISTIDINE KINASE J"/>
    <property type="match status" value="1"/>
</dbReference>
<evidence type="ECO:0000256" key="7">
    <source>
        <dbReference type="ARBA" id="ARBA00022553"/>
    </source>
</evidence>
<dbReference type="SMART" id="SM00388">
    <property type="entry name" value="HisKA"/>
    <property type="match status" value="1"/>
</dbReference>
<dbReference type="PROSITE" id="PS01219">
    <property type="entry name" value="AMMONIUM_TRANSP"/>
    <property type="match status" value="1"/>
</dbReference>
<dbReference type="PRINTS" id="PR00344">
    <property type="entry name" value="BCTRLSENSOR"/>
</dbReference>
<dbReference type="InterPro" id="IPR005467">
    <property type="entry name" value="His_kinase_dom"/>
</dbReference>
<dbReference type="Gene3D" id="3.30.565.10">
    <property type="entry name" value="Histidine kinase-like ATPase, C-terminal domain"/>
    <property type="match status" value="1"/>
</dbReference>
<evidence type="ECO:0000259" key="23">
    <source>
        <dbReference type="PROSITE" id="PS50109"/>
    </source>
</evidence>
<evidence type="ECO:0000256" key="4">
    <source>
        <dbReference type="ARBA" id="ARBA00012438"/>
    </source>
</evidence>
<dbReference type="CDD" id="cd00082">
    <property type="entry name" value="HisKA"/>
    <property type="match status" value="1"/>
</dbReference>
<dbReference type="Gene3D" id="1.10.3430.10">
    <property type="entry name" value="Ammonium transporter AmtB like domains"/>
    <property type="match status" value="1"/>
</dbReference>
<feature type="modified residue" description="Phosphohistidine" evidence="19">
    <location>
        <position position="1250"/>
    </location>
</feature>
<dbReference type="FunFam" id="3.30.565.10:FF:000010">
    <property type="entry name" value="Sensor histidine kinase RcsC"/>
    <property type="match status" value="1"/>
</dbReference>
<keyword evidence="6" id="KW-1003">Cell membrane</keyword>
<dbReference type="GO" id="GO:0005524">
    <property type="term" value="F:ATP binding"/>
    <property type="evidence" value="ECO:0007669"/>
    <property type="project" value="UniProtKB-KW"/>
</dbReference>
<dbReference type="eggNOG" id="COG2198">
    <property type="taxonomic scope" value="Bacteria"/>
</dbReference>
<dbReference type="GO" id="GO:0008519">
    <property type="term" value="F:ammonium channel activity"/>
    <property type="evidence" value="ECO:0007669"/>
    <property type="project" value="InterPro"/>
</dbReference>
<dbReference type="NCBIfam" id="TIGR00229">
    <property type="entry name" value="sensory_box"/>
    <property type="match status" value="1"/>
</dbReference>
<keyword evidence="29" id="KW-1185">Reference proteome</keyword>
<dbReference type="InterPro" id="IPR036641">
    <property type="entry name" value="HPT_dom_sf"/>
</dbReference>
<dbReference type="Pfam" id="PF02518">
    <property type="entry name" value="HATPase_c"/>
    <property type="match status" value="1"/>
</dbReference>
<evidence type="ECO:0000256" key="15">
    <source>
        <dbReference type="ARBA" id="ARBA00023136"/>
    </source>
</evidence>
<dbReference type="InterPro" id="IPR000700">
    <property type="entry name" value="PAS-assoc_C"/>
</dbReference>
<evidence type="ECO:0000256" key="20">
    <source>
        <dbReference type="PROSITE-ProRule" id="PRU00169"/>
    </source>
</evidence>
<feature type="domain" description="Response regulatory" evidence="24">
    <location>
        <begin position="1024"/>
        <end position="1148"/>
    </location>
</feature>
<keyword evidence="11 28" id="KW-0418">Kinase</keyword>
<dbReference type="Gene3D" id="1.10.287.130">
    <property type="match status" value="1"/>
</dbReference>
<evidence type="ECO:0000256" key="8">
    <source>
        <dbReference type="ARBA" id="ARBA00022679"/>
    </source>
</evidence>
<dbReference type="CDD" id="cd17546">
    <property type="entry name" value="REC_hyHK_CKI1_RcsC-like"/>
    <property type="match status" value="2"/>
</dbReference>
<keyword evidence="5" id="KW-0813">Transport</keyword>
<keyword evidence="12" id="KW-0067">ATP-binding</keyword>
<dbReference type="eggNOG" id="COG0004">
    <property type="taxonomic scope" value="Bacteria"/>
</dbReference>
<feature type="transmembrane region" description="Helical" evidence="22">
    <location>
        <begin position="288"/>
        <end position="305"/>
    </location>
</feature>
<dbReference type="InterPro" id="IPR029020">
    <property type="entry name" value="Ammonium/urea_transptr"/>
</dbReference>
<evidence type="ECO:0000259" key="24">
    <source>
        <dbReference type="PROSITE" id="PS50110"/>
    </source>
</evidence>
<evidence type="ECO:0000256" key="12">
    <source>
        <dbReference type="ARBA" id="ARBA00022840"/>
    </source>
</evidence>
<dbReference type="InterPro" id="IPR000014">
    <property type="entry name" value="PAS"/>
</dbReference>
<evidence type="ECO:0000256" key="16">
    <source>
        <dbReference type="ARBA" id="ARBA00023177"/>
    </source>
</evidence>
<dbReference type="InterPro" id="IPR003594">
    <property type="entry name" value="HATPase_dom"/>
</dbReference>
<feature type="modified residue" description="4-aspartylphosphate" evidence="20">
    <location>
        <position position="1073"/>
    </location>
</feature>
<feature type="transmembrane region" description="Helical" evidence="22">
    <location>
        <begin position="6"/>
        <end position="27"/>
    </location>
</feature>
<dbReference type="PANTHER" id="PTHR45339">
    <property type="entry name" value="HYBRID SIGNAL TRANSDUCTION HISTIDINE KINASE J"/>
    <property type="match status" value="1"/>
</dbReference>
<keyword evidence="9 22" id="KW-0812">Transmembrane</keyword>
<dbReference type="CDD" id="cd16922">
    <property type="entry name" value="HATPase_EvgS-ArcB-TorS-like"/>
    <property type="match status" value="1"/>
</dbReference>
<organism evidence="28 29">
    <name type="scientific">Pirellula staleyi (strain ATCC 27377 / DSM 6068 / ICPB 4128)</name>
    <name type="common">Pirella staleyi</name>
    <dbReference type="NCBI Taxonomy" id="530564"/>
    <lineage>
        <taxon>Bacteria</taxon>
        <taxon>Pseudomonadati</taxon>
        <taxon>Planctomycetota</taxon>
        <taxon>Planctomycetia</taxon>
        <taxon>Pirellulales</taxon>
        <taxon>Pirellulaceae</taxon>
        <taxon>Pirellula</taxon>
    </lineage>
</organism>
<dbReference type="InterPro" id="IPR035965">
    <property type="entry name" value="PAS-like_dom_sf"/>
</dbReference>
<dbReference type="InterPro" id="IPR018047">
    <property type="entry name" value="Ammonium_transpt_CS"/>
</dbReference>
<feature type="transmembrane region" description="Helical" evidence="22">
    <location>
        <begin position="317"/>
        <end position="335"/>
    </location>
</feature>
<dbReference type="Pfam" id="PF01627">
    <property type="entry name" value="Hpt"/>
    <property type="match status" value="1"/>
</dbReference>
<dbReference type="InterPro" id="IPR036890">
    <property type="entry name" value="HATPase_C_sf"/>
</dbReference>
<keyword evidence="7 20" id="KW-0597">Phosphoprotein</keyword>
<evidence type="ECO:0000256" key="2">
    <source>
        <dbReference type="ARBA" id="ARBA00004651"/>
    </source>
</evidence>